<keyword evidence="1" id="KW-0812">Transmembrane</keyword>
<dbReference type="EMBL" id="POSM01000007">
    <property type="protein sequence ID" value="PNI01593.1"/>
    <property type="molecule type" value="Genomic_DNA"/>
</dbReference>
<accession>A0ABX4WBX2</accession>
<evidence type="ECO:0008006" key="4">
    <source>
        <dbReference type="Google" id="ProtNLM"/>
    </source>
</evidence>
<evidence type="ECO:0000256" key="1">
    <source>
        <dbReference type="SAM" id="Phobius"/>
    </source>
</evidence>
<comment type="caution">
    <text evidence="2">The sequence shown here is derived from an EMBL/GenBank/DDBJ whole genome shotgun (WGS) entry which is preliminary data.</text>
</comment>
<keyword evidence="3" id="KW-1185">Reference proteome</keyword>
<keyword evidence="1" id="KW-0472">Membrane</keyword>
<gene>
    <name evidence="2" type="ORF">C1O25_06750</name>
</gene>
<dbReference type="RefSeq" id="WP_102968115.1">
    <property type="nucleotide sequence ID" value="NZ_JBJKCE010000001.1"/>
</dbReference>
<dbReference type="Proteomes" id="UP000236547">
    <property type="component" value="Unassembled WGS sequence"/>
</dbReference>
<sequence length="201" mass="23359">MLEVSYGGFTMTNTPDFWDNISLTEMASVIIALCALGFTVWQGFRQRKHDRLSVKPHIDFYEKFSHTDDNLIYTLFVQNNGLGPAIIRSHRVYKRSGTNNENVEIENFEEELRNHLGYEISSIHTLDLHDDGGISANARHMLLAIHVKSLEHDGRARLKQRIYLGYVIEIEYESMYGETFIFSTDKYTKDFKFLKGLQIEK</sequence>
<evidence type="ECO:0000313" key="3">
    <source>
        <dbReference type="Proteomes" id="UP000236547"/>
    </source>
</evidence>
<feature type="transmembrane region" description="Helical" evidence="1">
    <location>
        <begin position="20"/>
        <end position="41"/>
    </location>
</feature>
<protein>
    <recommendedName>
        <fullName evidence="4">SMODS-associating 2TM beta-strand rich effector domain-containing protein</fullName>
    </recommendedName>
</protein>
<name>A0ABX4WBX2_VIBDI</name>
<evidence type="ECO:0000313" key="2">
    <source>
        <dbReference type="EMBL" id="PNI01593.1"/>
    </source>
</evidence>
<organism evidence="2 3">
    <name type="scientific">Vibrio diazotrophicus</name>
    <dbReference type="NCBI Taxonomy" id="685"/>
    <lineage>
        <taxon>Bacteria</taxon>
        <taxon>Pseudomonadati</taxon>
        <taxon>Pseudomonadota</taxon>
        <taxon>Gammaproteobacteria</taxon>
        <taxon>Vibrionales</taxon>
        <taxon>Vibrionaceae</taxon>
        <taxon>Vibrio</taxon>
    </lineage>
</organism>
<proteinExistence type="predicted"/>
<reference evidence="2 3" key="1">
    <citation type="submission" date="2018-01" db="EMBL/GenBank/DDBJ databases">
        <title>Draft genome sequences of six Vibrio diazotrophicus strains isolated from deep-sea sediments of the Baltic Sea.</title>
        <authorList>
            <person name="Castillo D."/>
            <person name="Vandieken V."/>
            <person name="Chiang O."/>
            <person name="Middelboe M."/>
        </authorList>
    </citation>
    <scope>NUCLEOTIDE SEQUENCE [LARGE SCALE GENOMIC DNA]</scope>
    <source>
        <strain evidence="2 3">65.10M</strain>
    </source>
</reference>
<keyword evidence="1" id="KW-1133">Transmembrane helix</keyword>